<keyword evidence="3" id="KW-1185">Reference proteome</keyword>
<dbReference type="InterPro" id="IPR008812">
    <property type="entry name" value="Ran_GTP-bd-rel"/>
</dbReference>
<keyword evidence="1" id="KW-0175">Coiled coil</keyword>
<dbReference type="Pfam" id="PF05508">
    <property type="entry name" value="Ran-binding"/>
    <property type="match status" value="1"/>
</dbReference>
<dbReference type="GO" id="GO:0005737">
    <property type="term" value="C:cytoplasm"/>
    <property type="evidence" value="ECO:0007669"/>
    <property type="project" value="TreeGrafter"/>
</dbReference>
<evidence type="ECO:0000313" key="2">
    <source>
        <dbReference type="EMBL" id="ORX50786.1"/>
    </source>
</evidence>
<reference evidence="2 3" key="2">
    <citation type="submission" date="2016-08" db="EMBL/GenBank/DDBJ databases">
        <title>Pervasive Adenine N6-methylation of Active Genes in Fungi.</title>
        <authorList>
            <consortium name="DOE Joint Genome Institute"/>
            <person name="Mondo S.J."/>
            <person name="Dannebaum R.O."/>
            <person name="Kuo R.C."/>
            <person name="Labutti K."/>
            <person name="Haridas S."/>
            <person name="Kuo A."/>
            <person name="Salamov A."/>
            <person name="Ahrendt S.R."/>
            <person name="Lipzen A."/>
            <person name="Sullivan W."/>
            <person name="Andreopoulos W.B."/>
            <person name="Clum A."/>
            <person name="Lindquist E."/>
            <person name="Daum C."/>
            <person name="Ramamoorthy G.K."/>
            <person name="Gryganskyi A."/>
            <person name="Culley D."/>
            <person name="Magnuson J.K."/>
            <person name="James T.Y."/>
            <person name="O'Malley M.A."/>
            <person name="Stajich J.E."/>
            <person name="Spatafora J.W."/>
            <person name="Visel A."/>
            <person name="Grigoriev I.V."/>
        </authorList>
    </citation>
    <scope>NUCLEOTIDE SEQUENCE [LARGE SCALE GENOMIC DNA]</scope>
    <source>
        <strain evidence="3">finn</strain>
    </source>
</reference>
<gene>
    <name evidence="2" type="ORF">BCR36DRAFT_404384</name>
</gene>
<dbReference type="OrthoDB" id="512915at2759"/>
<dbReference type="Proteomes" id="UP000193719">
    <property type="component" value="Unassembled WGS sequence"/>
</dbReference>
<sequence>MAGIEEILLNLTCNSLSIVGKSAFSYVAKIAVNHIKDQIQNKTKNKSALEALKQKLEMKLSVIIPTIDMFELIVARGNTSLVSTMEVITPLKNKINSLYEEIDYCNNYKNENKIATLSEDYLISSLSEIINMIDEITPILNLALLTSSTILQQSNQNYPKTIISPSKLMKATTELYNSEKAFIESHKLKAQVGPSFSLKMYSLFTSSSRQRKQDVDWTWKEEFNLCRAFINRVSSKTKDYDYELEIVENLEDDRYHESEELDNGKSNLNNYPNEKNFIPGKKIIYNINNIRSLFYTSSGSLLNIEECNSAVLILKIIIENSDEVEGVSQEQWIALEINNFIPEDNDLDGENKKVIKKTNVTKNNSILPSGENQWGLLSHLEYIIRLTMMESYLQKSCTNVSDEMVILFLQSTFANSQPHKVISNGSTSNEKSGNIGNLSNIKLISSDVKKPKD</sequence>
<proteinExistence type="predicted"/>
<evidence type="ECO:0000313" key="3">
    <source>
        <dbReference type="Proteomes" id="UP000193719"/>
    </source>
</evidence>
<dbReference type="PANTHER" id="PTHR31010">
    <property type="entry name" value="RAN-SPECIFIC GTPASE-ACTIVATING PROTEIN 30-RELATED"/>
    <property type="match status" value="1"/>
</dbReference>
<dbReference type="GO" id="GO:0030695">
    <property type="term" value="F:GTPase regulator activity"/>
    <property type="evidence" value="ECO:0007669"/>
    <property type="project" value="TreeGrafter"/>
</dbReference>
<name>A0A1Y1VBZ3_9FUNG</name>
<dbReference type="GO" id="GO:0005634">
    <property type="term" value="C:nucleus"/>
    <property type="evidence" value="ECO:0007669"/>
    <property type="project" value="TreeGrafter"/>
</dbReference>
<dbReference type="EMBL" id="MCFH01000020">
    <property type="protein sequence ID" value="ORX50786.1"/>
    <property type="molecule type" value="Genomic_DNA"/>
</dbReference>
<feature type="coiled-coil region" evidence="1">
    <location>
        <begin position="32"/>
        <end position="59"/>
    </location>
</feature>
<accession>A0A1Y1VBZ3</accession>
<evidence type="ECO:0000256" key="1">
    <source>
        <dbReference type="SAM" id="Coils"/>
    </source>
</evidence>
<reference evidence="2 3" key="1">
    <citation type="submission" date="2016-08" db="EMBL/GenBank/DDBJ databases">
        <title>Genomes of anaerobic fungi encode conserved fungal cellulosomes for biomass hydrolysis.</title>
        <authorList>
            <consortium name="DOE Joint Genome Institute"/>
            <person name="Haitjema C.H."/>
            <person name="Gilmore S.P."/>
            <person name="Henske J.K."/>
            <person name="Solomon K.V."/>
            <person name="De Groot R."/>
            <person name="Kuo A."/>
            <person name="Mondo S.J."/>
            <person name="Salamov A.A."/>
            <person name="Labutti K."/>
            <person name="Zhao Z."/>
            <person name="Chiniquy J."/>
            <person name="Barry K."/>
            <person name="Brewer H.M."/>
            <person name="Purvine S.O."/>
            <person name="Wright A.T."/>
            <person name="Boxma B."/>
            <person name="Van Alen T."/>
            <person name="Hackstein J.H."/>
            <person name="Baker S.E."/>
            <person name="Grigoriev I.V."/>
            <person name="O'Malley M.A."/>
        </authorList>
    </citation>
    <scope>NUCLEOTIDE SEQUENCE [LARGE SCALE GENOMIC DNA]</scope>
    <source>
        <strain evidence="3">finn</strain>
    </source>
</reference>
<dbReference type="AlphaFoldDB" id="A0A1Y1VBZ3"/>
<organism evidence="2 3">
    <name type="scientific">Piromyces finnis</name>
    <dbReference type="NCBI Taxonomy" id="1754191"/>
    <lineage>
        <taxon>Eukaryota</taxon>
        <taxon>Fungi</taxon>
        <taxon>Fungi incertae sedis</taxon>
        <taxon>Chytridiomycota</taxon>
        <taxon>Chytridiomycota incertae sedis</taxon>
        <taxon>Neocallimastigomycetes</taxon>
        <taxon>Neocallimastigales</taxon>
        <taxon>Neocallimastigaceae</taxon>
        <taxon>Piromyces</taxon>
    </lineage>
</organism>
<dbReference type="PANTHER" id="PTHR31010:SF2">
    <property type="entry name" value="RAN-SPECIFIC GTPASE-ACTIVATING PROTEIN 30"/>
    <property type="match status" value="1"/>
</dbReference>
<protein>
    <submittedName>
        <fullName evidence="2">Ran-binding-domain-containing protein</fullName>
    </submittedName>
</protein>
<comment type="caution">
    <text evidence="2">The sequence shown here is derived from an EMBL/GenBank/DDBJ whole genome shotgun (WGS) entry which is preliminary data.</text>
</comment>